<accession>A0A3M7T9G3</accession>
<evidence type="ECO:0000313" key="2">
    <source>
        <dbReference type="Proteomes" id="UP000276133"/>
    </source>
</evidence>
<keyword evidence="2" id="KW-1185">Reference proteome</keyword>
<organism evidence="1 2">
    <name type="scientific">Brachionus plicatilis</name>
    <name type="common">Marine rotifer</name>
    <name type="synonym">Brachionus muelleri</name>
    <dbReference type="NCBI Taxonomy" id="10195"/>
    <lineage>
        <taxon>Eukaryota</taxon>
        <taxon>Metazoa</taxon>
        <taxon>Spiralia</taxon>
        <taxon>Gnathifera</taxon>
        <taxon>Rotifera</taxon>
        <taxon>Eurotatoria</taxon>
        <taxon>Monogononta</taxon>
        <taxon>Pseudotrocha</taxon>
        <taxon>Ploima</taxon>
        <taxon>Brachionidae</taxon>
        <taxon>Brachionus</taxon>
    </lineage>
</organism>
<dbReference type="EMBL" id="REGN01000091">
    <property type="protein sequence ID" value="RNA44538.1"/>
    <property type="molecule type" value="Genomic_DNA"/>
</dbReference>
<name>A0A3M7T9G3_BRAPC</name>
<comment type="caution">
    <text evidence="1">The sequence shown here is derived from an EMBL/GenBank/DDBJ whole genome shotgun (WGS) entry which is preliminary data.</text>
</comment>
<reference evidence="1 2" key="1">
    <citation type="journal article" date="2018" name="Sci. Rep.">
        <title>Genomic signatures of local adaptation to the degree of environmental predictability in rotifers.</title>
        <authorList>
            <person name="Franch-Gras L."/>
            <person name="Hahn C."/>
            <person name="Garcia-Roger E.M."/>
            <person name="Carmona M.J."/>
            <person name="Serra M."/>
            <person name="Gomez A."/>
        </authorList>
    </citation>
    <scope>NUCLEOTIDE SEQUENCE [LARGE SCALE GENOMIC DNA]</scope>
    <source>
        <strain evidence="1">HYR1</strain>
    </source>
</reference>
<proteinExistence type="predicted"/>
<dbReference type="Proteomes" id="UP000276133">
    <property type="component" value="Unassembled WGS sequence"/>
</dbReference>
<gene>
    <name evidence="1" type="ORF">BpHYR1_029772</name>
</gene>
<protein>
    <submittedName>
        <fullName evidence="1">Uncharacterized protein</fullName>
    </submittedName>
</protein>
<evidence type="ECO:0000313" key="1">
    <source>
        <dbReference type="EMBL" id="RNA44538.1"/>
    </source>
</evidence>
<dbReference type="AlphaFoldDB" id="A0A3M7T9G3"/>
<sequence length="134" mass="15784">MLRKIVEYPKIWHCLCSNLISTETLQSAGFRFHLEYFEISHSYLVCVNVIVVIYQIPNKSKKIITKILMKSKKCAKKYVVMNSHRIFLGIVKKVQLKFLFNLTKKKNEIIRTNSNKILKSTKNAMKTNLGLWYQ</sequence>